<dbReference type="AlphaFoldDB" id="A0A507CDC4"/>
<evidence type="ECO:0008006" key="4">
    <source>
        <dbReference type="Google" id="ProtNLM"/>
    </source>
</evidence>
<dbReference type="PANTHER" id="PTHR13109">
    <property type="entry name" value="NEUROCHONDRIN"/>
    <property type="match status" value="1"/>
</dbReference>
<dbReference type="SUPFAM" id="SSF48371">
    <property type="entry name" value="ARM repeat"/>
    <property type="match status" value="1"/>
</dbReference>
<dbReference type="RefSeq" id="XP_031026038.1">
    <property type="nucleotide sequence ID" value="XM_031168010.1"/>
</dbReference>
<keyword evidence="3" id="KW-1185">Reference proteome</keyword>
<dbReference type="GeneID" id="42003307"/>
<dbReference type="OrthoDB" id="8962942at2759"/>
<evidence type="ECO:0000256" key="1">
    <source>
        <dbReference type="SAM" id="MobiDB-lite"/>
    </source>
</evidence>
<dbReference type="PANTHER" id="PTHR13109:SF7">
    <property type="entry name" value="NEUROCHONDRIN"/>
    <property type="match status" value="1"/>
</dbReference>
<dbReference type="InterPro" id="IPR016024">
    <property type="entry name" value="ARM-type_fold"/>
</dbReference>
<reference evidence="2 3" key="1">
    <citation type="journal article" date="2019" name="Sci. Rep.">
        <title>Comparative genomics of chytrid fungi reveal insights into the obligate biotrophic and pathogenic lifestyle of Synchytrium endobioticum.</title>
        <authorList>
            <person name="van de Vossenberg B.T.L.H."/>
            <person name="Warris S."/>
            <person name="Nguyen H.D.T."/>
            <person name="van Gent-Pelzer M.P.E."/>
            <person name="Joly D.L."/>
            <person name="van de Geest H.C."/>
            <person name="Bonants P.J.M."/>
            <person name="Smith D.S."/>
            <person name="Levesque C.A."/>
            <person name="van der Lee T.A.J."/>
        </authorList>
    </citation>
    <scope>NUCLEOTIDE SEQUENCE [LARGE SCALE GENOMIC DNA]</scope>
    <source>
        <strain evidence="2 3">JEL517</strain>
    </source>
</reference>
<dbReference type="Pfam" id="PF05536">
    <property type="entry name" value="Neurochondrin"/>
    <property type="match status" value="1"/>
</dbReference>
<proteinExistence type="predicted"/>
<accession>A0A507CDC4</accession>
<dbReference type="EMBL" id="QEAO01000008">
    <property type="protein sequence ID" value="TPX35565.1"/>
    <property type="molecule type" value="Genomic_DNA"/>
</dbReference>
<organism evidence="2 3">
    <name type="scientific">Synchytrium microbalum</name>
    <dbReference type="NCBI Taxonomy" id="1806994"/>
    <lineage>
        <taxon>Eukaryota</taxon>
        <taxon>Fungi</taxon>
        <taxon>Fungi incertae sedis</taxon>
        <taxon>Chytridiomycota</taxon>
        <taxon>Chytridiomycota incertae sedis</taxon>
        <taxon>Chytridiomycetes</taxon>
        <taxon>Synchytriales</taxon>
        <taxon>Synchytriaceae</taxon>
        <taxon>Synchytrium</taxon>
    </lineage>
</organism>
<dbReference type="STRING" id="1806994.A0A507CDC4"/>
<feature type="region of interest" description="Disordered" evidence="1">
    <location>
        <begin position="472"/>
        <end position="497"/>
    </location>
</feature>
<comment type="caution">
    <text evidence="2">The sequence shown here is derived from an EMBL/GenBank/DDBJ whole genome shotgun (WGS) entry which is preliminary data.</text>
</comment>
<evidence type="ECO:0000313" key="3">
    <source>
        <dbReference type="Proteomes" id="UP000319731"/>
    </source>
</evidence>
<gene>
    <name evidence="2" type="ORF">SmJEL517_g02082</name>
</gene>
<dbReference type="Proteomes" id="UP000319731">
    <property type="component" value="Unassembled WGS sequence"/>
</dbReference>
<evidence type="ECO:0000313" key="2">
    <source>
        <dbReference type="EMBL" id="TPX35565.1"/>
    </source>
</evidence>
<feature type="compositionally biased region" description="Polar residues" evidence="1">
    <location>
        <begin position="472"/>
        <end position="484"/>
    </location>
</feature>
<dbReference type="InterPro" id="IPR011989">
    <property type="entry name" value="ARM-like"/>
</dbReference>
<name>A0A507CDC4_9FUNG</name>
<dbReference type="InterPro" id="IPR008709">
    <property type="entry name" value="Neurochondrin"/>
</dbReference>
<sequence length="667" mass="74099">MEPVASSPGDKQQQLNRALELLSGASDEEKFVALCIIPKLLTLDDSDAIKLVYDRMPFKFLTRLLKSNPSSELPSESLQSVAIQITSCFCFVDDLCQKPPLVKLVPSLAQSLDSQNAENQTIVLNCLLRINAHPSGNQALRRDRVLLSIARLVKSSELSNLATMVTERIYGTDIAVPQTLSDVVLAELAPTFKTDQTLLKFQLLKLFCQMLTATDIDKSELATWSDDLKHGLSDILGSKTPRAHKSSALLLASILTRRFSPDWLFTPLASSIPPSKSKKSNFGVLVVHLACAEIRVLLDTIDLTSALSLSSNQLGPPVAMSEPSTSPSVSEYASWEECRRVLPVCYDLFMATVLYLVSELDRVSLTLPVDLLLSIRKAMSEASLAMGGFLTDVWDAYQTHKAKVVIDNDITLFTLRALMSWLTEETTARPSQITSVIPLILTVIQMHTNDELVSLPINPMTFLAPFLTSITSSPDEQRQTQPIPNNTTDNENEDDDDIHRNYLDDLISFKGHSAILNALQRILASDKNSTESSPDPSLVQSVSEIVLNMLIQRPDAMSDYGVAAWTKLLYSVDECLDTRIESGRKSLQGPNWIVCAHLNVILCFMVRISHTYTSLRLDGALVEQTLARAHRFVDLGNRLEKTNPEAYEDISELLYLSRTILREFKKM</sequence>
<protein>
    <recommendedName>
        <fullName evidence="4">Neurochondrin</fullName>
    </recommendedName>
</protein>
<dbReference type="Gene3D" id="1.25.10.10">
    <property type="entry name" value="Leucine-rich Repeat Variant"/>
    <property type="match status" value="1"/>
</dbReference>